<feature type="region of interest" description="Disordered" evidence="1">
    <location>
        <begin position="1"/>
        <end position="20"/>
    </location>
</feature>
<name>A0A9N7Y6G5_PLEPL</name>
<dbReference type="AlphaFoldDB" id="A0A9N7Y6G5"/>
<protein>
    <submittedName>
        <fullName evidence="2">Uncharacterized protein</fullName>
    </submittedName>
</protein>
<evidence type="ECO:0000313" key="2">
    <source>
        <dbReference type="EMBL" id="CAB1420180.1"/>
    </source>
</evidence>
<organism evidence="2 3">
    <name type="scientific">Pleuronectes platessa</name>
    <name type="common">European plaice</name>
    <dbReference type="NCBI Taxonomy" id="8262"/>
    <lineage>
        <taxon>Eukaryota</taxon>
        <taxon>Metazoa</taxon>
        <taxon>Chordata</taxon>
        <taxon>Craniata</taxon>
        <taxon>Vertebrata</taxon>
        <taxon>Euteleostomi</taxon>
        <taxon>Actinopterygii</taxon>
        <taxon>Neopterygii</taxon>
        <taxon>Teleostei</taxon>
        <taxon>Neoteleostei</taxon>
        <taxon>Acanthomorphata</taxon>
        <taxon>Carangaria</taxon>
        <taxon>Pleuronectiformes</taxon>
        <taxon>Pleuronectoidei</taxon>
        <taxon>Pleuronectidae</taxon>
        <taxon>Pleuronectes</taxon>
    </lineage>
</organism>
<feature type="region of interest" description="Disordered" evidence="1">
    <location>
        <begin position="101"/>
        <end position="121"/>
    </location>
</feature>
<dbReference type="Proteomes" id="UP001153269">
    <property type="component" value="Unassembled WGS sequence"/>
</dbReference>
<keyword evidence="3" id="KW-1185">Reference proteome</keyword>
<reference evidence="2" key="1">
    <citation type="submission" date="2020-03" db="EMBL/GenBank/DDBJ databases">
        <authorList>
            <person name="Weist P."/>
        </authorList>
    </citation>
    <scope>NUCLEOTIDE SEQUENCE</scope>
</reference>
<accession>A0A9N7Y6G5</accession>
<gene>
    <name evidence="2" type="ORF">PLEPLA_LOCUS8055</name>
</gene>
<feature type="compositionally biased region" description="Polar residues" evidence="1">
    <location>
        <begin position="105"/>
        <end position="121"/>
    </location>
</feature>
<evidence type="ECO:0000313" key="3">
    <source>
        <dbReference type="Proteomes" id="UP001153269"/>
    </source>
</evidence>
<comment type="caution">
    <text evidence="2">The sequence shown here is derived from an EMBL/GenBank/DDBJ whole genome shotgun (WGS) entry which is preliminary data.</text>
</comment>
<proteinExistence type="predicted"/>
<evidence type="ECO:0000256" key="1">
    <source>
        <dbReference type="SAM" id="MobiDB-lite"/>
    </source>
</evidence>
<dbReference type="EMBL" id="CADEAL010000440">
    <property type="protein sequence ID" value="CAB1420180.1"/>
    <property type="molecule type" value="Genomic_DNA"/>
</dbReference>
<sequence length="121" mass="13486">MVMKKRRIRIQGPEKQREQTLPAITLKAKASSHHIPSTQYTWYSQFTPPWTTYMGGNMSIESDAEGDQVMVPRQSVSMATLMVQLENCVGSCRIRFGDVGPRGAQWSTGADSNTDTEGFSL</sequence>